<proteinExistence type="predicted"/>
<sequence>MKTYGWHEIGSVPAAPGVYAWYYIPEITHFDLREMKSEVETLKSQEKIDQAKASLRQFLDRIVGFHAELSRLWSEPLGLDHGSKKN</sequence>
<gene>
    <name evidence="1" type="ORF">QO005_004664</name>
</gene>
<name>A0ABU0IL32_9HYPH</name>
<evidence type="ECO:0000313" key="1">
    <source>
        <dbReference type="EMBL" id="MDQ0458303.1"/>
    </source>
</evidence>
<dbReference type="Proteomes" id="UP001235269">
    <property type="component" value="Unassembled WGS sequence"/>
</dbReference>
<comment type="caution">
    <text evidence="1">The sequence shown here is derived from an EMBL/GenBank/DDBJ whole genome shotgun (WGS) entry which is preliminary data.</text>
</comment>
<dbReference type="RefSeq" id="WP_307160398.1">
    <property type="nucleotide sequence ID" value="NZ_JAUSWH010000029.1"/>
</dbReference>
<keyword evidence="2" id="KW-1185">Reference proteome</keyword>
<accession>A0ABU0IL32</accession>
<dbReference type="EMBL" id="JAUSWH010000029">
    <property type="protein sequence ID" value="MDQ0458303.1"/>
    <property type="molecule type" value="Genomic_DNA"/>
</dbReference>
<organism evidence="1 2">
    <name type="scientific">Rhizobium paknamense</name>
    <dbReference type="NCBI Taxonomy" id="1206817"/>
    <lineage>
        <taxon>Bacteria</taxon>
        <taxon>Pseudomonadati</taxon>
        <taxon>Pseudomonadota</taxon>
        <taxon>Alphaproteobacteria</taxon>
        <taxon>Hyphomicrobiales</taxon>
        <taxon>Rhizobiaceae</taxon>
        <taxon>Rhizobium/Agrobacterium group</taxon>
        <taxon>Rhizobium</taxon>
    </lineage>
</organism>
<reference evidence="1 2" key="1">
    <citation type="submission" date="2023-07" db="EMBL/GenBank/DDBJ databases">
        <title>Genomic Encyclopedia of Type Strains, Phase IV (KMG-IV): sequencing the most valuable type-strain genomes for metagenomic binning, comparative biology and taxonomic classification.</title>
        <authorList>
            <person name="Goeker M."/>
        </authorList>
    </citation>
    <scope>NUCLEOTIDE SEQUENCE [LARGE SCALE GENOMIC DNA]</scope>
    <source>
        <strain evidence="1 2">DSM 100301</strain>
    </source>
</reference>
<protein>
    <submittedName>
        <fullName evidence="1">Uncharacterized protein</fullName>
    </submittedName>
</protein>
<evidence type="ECO:0000313" key="2">
    <source>
        <dbReference type="Proteomes" id="UP001235269"/>
    </source>
</evidence>